<proteinExistence type="predicted"/>
<organism evidence="6 7">
    <name type="scientific">Clostridium botulinum B2 450</name>
    <dbReference type="NCBI Taxonomy" id="1379739"/>
    <lineage>
        <taxon>Bacteria</taxon>
        <taxon>Bacillati</taxon>
        <taxon>Bacillota</taxon>
        <taxon>Clostridia</taxon>
        <taxon>Eubacteriales</taxon>
        <taxon>Clostridiaceae</taxon>
        <taxon>Clostridium</taxon>
    </lineage>
</organism>
<evidence type="ECO:0000256" key="3">
    <source>
        <dbReference type="ARBA" id="ARBA00022729"/>
    </source>
</evidence>
<dbReference type="Gene3D" id="2.60.120.970">
    <property type="match status" value="1"/>
</dbReference>
<evidence type="ECO:0000259" key="5">
    <source>
        <dbReference type="Pfam" id="PF24517"/>
    </source>
</evidence>
<dbReference type="NCBIfam" id="NF033679">
    <property type="entry name" value="DNRLRE_dom"/>
    <property type="match status" value="1"/>
</dbReference>
<dbReference type="GO" id="GO:0005576">
    <property type="term" value="C:extracellular region"/>
    <property type="evidence" value="ECO:0007669"/>
    <property type="project" value="UniProtKB-SubCell"/>
</dbReference>
<gene>
    <name evidence="6" type="ORF">N495_05460</name>
</gene>
<dbReference type="AlphaFoldDB" id="A0A0D1AIX7"/>
<evidence type="ECO:0000256" key="2">
    <source>
        <dbReference type="ARBA" id="ARBA00022525"/>
    </source>
</evidence>
<evidence type="ECO:0000256" key="1">
    <source>
        <dbReference type="ARBA" id="ARBA00004613"/>
    </source>
</evidence>
<evidence type="ECO:0000313" key="7">
    <source>
        <dbReference type="Proteomes" id="UP000032250"/>
    </source>
</evidence>
<dbReference type="RefSeq" id="WP_043031723.1">
    <property type="nucleotide sequence ID" value="NZ_JXSU01000007.1"/>
</dbReference>
<protein>
    <recommendedName>
        <fullName evidence="8">DNRLRE domain-containing protein</fullName>
    </recommendedName>
</protein>
<dbReference type="InterPro" id="IPR055372">
    <property type="entry name" value="CBM96"/>
</dbReference>
<keyword evidence="3" id="KW-0732">Signal</keyword>
<dbReference type="Pfam" id="PF24517">
    <property type="entry name" value="CBM96"/>
    <property type="match status" value="1"/>
</dbReference>
<comment type="caution">
    <text evidence="6">The sequence shown here is derived from an EMBL/GenBank/DDBJ whole genome shotgun (WGS) entry which is preliminary data.</text>
</comment>
<feature type="domain" description="DUF6385" evidence="4">
    <location>
        <begin position="211"/>
        <end position="284"/>
    </location>
</feature>
<dbReference type="HOGENOM" id="CLU_958801_0_0_9"/>
<dbReference type="Proteomes" id="UP000032250">
    <property type="component" value="Unassembled WGS sequence"/>
</dbReference>
<dbReference type="EMBL" id="JXSU01000007">
    <property type="protein sequence ID" value="KIS23054.1"/>
    <property type="molecule type" value="Genomic_DNA"/>
</dbReference>
<sequence length="290" mass="32842">MAFVANVRKIPQADLYVAKLYPNTNFNGESLLGCGRYYNQDNIYRILMHFDISGLPSNIFIDKAILRLYVKINIVNNITKPITIHNLLQPFDKNTVTYSNQPSFENNPYATLNINAEINQFVEVDIKNLLIKWYNSPTLNYGMLMKGLETQASFIGFSSTFDSDDTKFPNLEIYYGYNEGLSEYPAETVELLSTDDFVNSSSIPLGPSIGTFAIENHGLGAISVRIQLSSDNINWIDNKPPYISDYILLKDDNIILTTTAYMSYTRILITHAKSYPVDDATVTIYKTIKV</sequence>
<dbReference type="OrthoDB" id="1677173at2"/>
<keyword evidence="2" id="KW-0964">Secreted</keyword>
<accession>A0A0D1AIX7</accession>
<dbReference type="InterPro" id="IPR045965">
    <property type="entry name" value="DUF6385"/>
</dbReference>
<evidence type="ECO:0008006" key="8">
    <source>
        <dbReference type="Google" id="ProtNLM"/>
    </source>
</evidence>
<evidence type="ECO:0000259" key="4">
    <source>
        <dbReference type="Pfam" id="PF19912"/>
    </source>
</evidence>
<feature type="domain" description="Carbohydrate-binding module family 96" evidence="5">
    <location>
        <begin position="8"/>
        <end position="171"/>
    </location>
</feature>
<dbReference type="PATRIC" id="fig|1379739.3.peg.1419"/>
<dbReference type="Pfam" id="PF19912">
    <property type="entry name" value="DUF6385"/>
    <property type="match status" value="1"/>
</dbReference>
<comment type="subcellular location">
    <subcellularLocation>
        <location evidence="1">Secreted</location>
    </subcellularLocation>
</comment>
<evidence type="ECO:0000313" key="6">
    <source>
        <dbReference type="EMBL" id="KIS23054.1"/>
    </source>
</evidence>
<name>A0A0D1AIX7_CLOBO</name>
<reference evidence="6 7" key="1">
    <citation type="submission" date="2014-06" db="EMBL/GenBank/DDBJ databases">
        <title>Genome characterization of distinct group I Clostridium botulinum lineages.</title>
        <authorList>
            <person name="Giordani F."/>
            <person name="Anselmo A."/>
            <person name="Fillo S."/>
            <person name="Palozzi A.M."/>
            <person name="Fortunato A."/>
            <person name="Gentile B."/>
            <person name="Ciammaruconi A."/>
            <person name="Anniballi F."/>
            <person name="De Medici D."/>
            <person name="Lista F."/>
        </authorList>
    </citation>
    <scope>NUCLEOTIDE SEQUENCE [LARGE SCALE GENOMIC DNA]</scope>
    <source>
        <strain evidence="6 7">B2 450</strain>
    </source>
</reference>